<evidence type="ECO:0000313" key="7">
    <source>
        <dbReference type="Proteomes" id="UP000034795"/>
    </source>
</evidence>
<reference evidence="6 7" key="1">
    <citation type="journal article" date="2015" name="Nature">
        <title>rRNA introns, odd ribosomes, and small enigmatic genomes across a large radiation of phyla.</title>
        <authorList>
            <person name="Brown C.T."/>
            <person name="Hug L.A."/>
            <person name="Thomas B.C."/>
            <person name="Sharon I."/>
            <person name="Castelle C.J."/>
            <person name="Singh A."/>
            <person name="Wilkins M.J."/>
            <person name="Williams K.H."/>
            <person name="Banfield J.F."/>
        </authorList>
    </citation>
    <scope>NUCLEOTIDE SEQUENCE [LARGE SCALE GENOMIC DNA]</scope>
</reference>
<gene>
    <name evidence="6" type="ORF">UX57_C0002G0057</name>
</gene>
<dbReference type="Proteomes" id="UP000034795">
    <property type="component" value="Unassembled WGS sequence"/>
</dbReference>
<dbReference type="STRING" id="1618994.UX57_C0002G0057"/>
<organism evidence="6 7">
    <name type="scientific">Candidatus Uhrbacteria bacterium GW2011_GWE2_46_68</name>
    <dbReference type="NCBI Taxonomy" id="1618994"/>
    <lineage>
        <taxon>Bacteria</taxon>
        <taxon>Candidatus Uhriibacteriota</taxon>
    </lineage>
</organism>
<dbReference type="GO" id="GO:0008270">
    <property type="term" value="F:zinc ion binding"/>
    <property type="evidence" value="ECO:0007669"/>
    <property type="project" value="InterPro"/>
</dbReference>
<dbReference type="EMBL" id="LCMS01000002">
    <property type="protein sequence ID" value="KKU41687.1"/>
    <property type="molecule type" value="Genomic_DNA"/>
</dbReference>
<name>A0A0G1QA69_9BACT</name>
<dbReference type="PANTHER" id="PTHR11644:SF2">
    <property type="entry name" value="CYTIDINE DEAMINASE"/>
    <property type="match status" value="1"/>
</dbReference>
<keyword evidence="4" id="KW-0862">Zinc</keyword>
<dbReference type="SUPFAM" id="SSF53927">
    <property type="entry name" value="Cytidine deaminase-like"/>
    <property type="match status" value="1"/>
</dbReference>
<evidence type="ECO:0000256" key="1">
    <source>
        <dbReference type="ARBA" id="ARBA00006576"/>
    </source>
</evidence>
<sequence length="130" mass="14343">MTNKKLIQKAASLIRPVKIQNYLIGDVGCALVTDKNHIFVGVCADLCSGMGFCAEKAAIAAMITEGEFKIKTIVAVWKNEKGENQILPPCGSCRELIRQVHQDNLQTAIILKTSEIVKLEVLLPHHNWFG</sequence>
<dbReference type="InterPro" id="IPR016193">
    <property type="entry name" value="Cytidine_deaminase-like"/>
</dbReference>
<dbReference type="PANTHER" id="PTHR11644">
    <property type="entry name" value="CYTIDINE DEAMINASE"/>
    <property type="match status" value="1"/>
</dbReference>
<comment type="caution">
    <text evidence="6">The sequence shown here is derived from an EMBL/GenBank/DDBJ whole genome shotgun (WGS) entry which is preliminary data.</text>
</comment>
<keyword evidence="3" id="KW-0378">Hydrolase</keyword>
<dbReference type="GO" id="GO:0005829">
    <property type="term" value="C:cytosol"/>
    <property type="evidence" value="ECO:0007669"/>
    <property type="project" value="TreeGrafter"/>
</dbReference>
<dbReference type="GO" id="GO:0042802">
    <property type="term" value="F:identical protein binding"/>
    <property type="evidence" value="ECO:0007669"/>
    <property type="project" value="UniProtKB-ARBA"/>
</dbReference>
<dbReference type="Gene3D" id="3.40.140.10">
    <property type="entry name" value="Cytidine Deaminase, domain 2"/>
    <property type="match status" value="1"/>
</dbReference>
<evidence type="ECO:0000256" key="4">
    <source>
        <dbReference type="ARBA" id="ARBA00022833"/>
    </source>
</evidence>
<protein>
    <submittedName>
        <fullName evidence="6">Cytidine deaminase</fullName>
    </submittedName>
</protein>
<dbReference type="GO" id="GO:0055086">
    <property type="term" value="P:nucleobase-containing small molecule metabolic process"/>
    <property type="evidence" value="ECO:0007669"/>
    <property type="project" value="UniProtKB-ARBA"/>
</dbReference>
<comment type="similarity">
    <text evidence="1">Belongs to the cytidine and deoxycytidylate deaminase family.</text>
</comment>
<dbReference type="InterPro" id="IPR016192">
    <property type="entry name" value="APOBEC/CMP_deaminase_Zn-bd"/>
</dbReference>
<evidence type="ECO:0000259" key="5">
    <source>
        <dbReference type="Pfam" id="PF00383"/>
    </source>
</evidence>
<dbReference type="InterPro" id="IPR050202">
    <property type="entry name" value="Cyt/Deoxycyt_deaminase"/>
</dbReference>
<evidence type="ECO:0000256" key="2">
    <source>
        <dbReference type="ARBA" id="ARBA00022723"/>
    </source>
</evidence>
<dbReference type="InterPro" id="IPR002125">
    <property type="entry name" value="CMP_dCMP_dom"/>
</dbReference>
<evidence type="ECO:0000313" key="6">
    <source>
        <dbReference type="EMBL" id="KKU41687.1"/>
    </source>
</evidence>
<dbReference type="PROSITE" id="PS00903">
    <property type="entry name" value="CYT_DCMP_DEAMINASES_1"/>
    <property type="match status" value="1"/>
</dbReference>
<dbReference type="Pfam" id="PF00383">
    <property type="entry name" value="dCMP_cyt_deam_1"/>
    <property type="match status" value="1"/>
</dbReference>
<dbReference type="GO" id="GO:0004126">
    <property type="term" value="F:cytidine deaminase activity"/>
    <property type="evidence" value="ECO:0007669"/>
    <property type="project" value="UniProtKB-ARBA"/>
</dbReference>
<dbReference type="GO" id="GO:0072527">
    <property type="term" value="P:pyrimidine-containing compound metabolic process"/>
    <property type="evidence" value="ECO:0007669"/>
    <property type="project" value="UniProtKB-ARBA"/>
</dbReference>
<accession>A0A0G1QA69</accession>
<feature type="domain" description="CMP/dCMP-type deaminase" evidence="5">
    <location>
        <begin position="5"/>
        <end position="104"/>
    </location>
</feature>
<dbReference type="AlphaFoldDB" id="A0A0G1QA69"/>
<evidence type="ECO:0000256" key="3">
    <source>
        <dbReference type="ARBA" id="ARBA00022801"/>
    </source>
</evidence>
<keyword evidence="2" id="KW-0479">Metal-binding</keyword>
<proteinExistence type="inferred from homology"/>
<dbReference type="CDD" id="cd01283">
    <property type="entry name" value="cytidine_deaminase"/>
    <property type="match status" value="1"/>
</dbReference>